<dbReference type="InterPro" id="IPR050366">
    <property type="entry name" value="BP-dependent_transpt_permease"/>
</dbReference>
<dbReference type="GO" id="GO:0055085">
    <property type="term" value="P:transmembrane transport"/>
    <property type="evidence" value="ECO:0007669"/>
    <property type="project" value="InterPro"/>
</dbReference>
<dbReference type="PROSITE" id="PS50928">
    <property type="entry name" value="ABC_TM1"/>
    <property type="match status" value="1"/>
</dbReference>
<evidence type="ECO:0000256" key="5">
    <source>
        <dbReference type="ARBA" id="ARBA00022989"/>
    </source>
</evidence>
<dbReference type="Proteomes" id="UP001321506">
    <property type="component" value="Unassembled WGS sequence"/>
</dbReference>
<feature type="domain" description="ABC transmembrane type-1" evidence="8">
    <location>
        <begin position="66"/>
        <end position="248"/>
    </location>
</feature>
<keyword evidence="4 7" id="KW-0812">Transmembrane</keyword>
<dbReference type="SUPFAM" id="SSF161098">
    <property type="entry name" value="MetI-like"/>
    <property type="match status" value="1"/>
</dbReference>
<organism evidence="9 10">
    <name type="scientific">Ruicaihuangia caeni</name>
    <dbReference type="NCBI Taxonomy" id="3042517"/>
    <lineage>
        <taxon>Bacteria</taxon>
        <taxon>Bacillati</taxon>
        <taxon>Actinomycetota</taxon>
        <taxon>Actinomycetes</taxon>
        <taxon>Micrococcales</taxon>
        <taxon>Microbacteriaceae</taxon>
        <taxon>Ruicaihuangia</taxon>
    </lineage>
</organism>
<dbReference type="GO" id="GO:0005886">
    <property type="term" value="C:plasma membrane"/>
    <property type="evidence" value="ECO:0007669"/>
    <property type="project" value="UniProtKB-SubCell"/>
</dbReference>
<feature type="transmembrane region" description="Helical" evidence="7">
    <location>
        <begin position="101"/>
        <end position="122"/>
    </location>
</feature>
<feature type="transmembrane region" description="Helical" evidence="7">
    <location>
        <begin position="67"/>
        <end position="94"/>
    </location>
</feature>
<dbReference type="Gene3D" id="1.10.3720.10">
    <property type="entry name" value="MetI-like"/>
    <property type="match status" value="1"/>
</dbReference>
<evidence type="ECO:0000313" key="9">
    <source>
        <dbReference type="EMBL" id="MDI2098726.1"/>
    </source>
</evidence>
<comment type="similarity">
    <text evidence="7">Belongs to the binding-protein-dependent transport system permease family.</text>
</comment>
<keyword evidence="2 7" id="KW-0813">Transport</keyword>
<dbReference type="Pfam" id="PF00528">
    <property type="entry name" value="BPD_transp_1"/>
    <property type="match status" value="1"/>
</dbReference>
<dbReference type="InterPro" id="IPR035906">
    <property type="entry name" value="MetI-like_sf"/>
</dbReference>
<evidence type="ECO:0000256" key="1">
    <source>
        <dbReference type="ARBA" id="ARBA00004651"/>
    </source>
</evidence>
<dbReference type="CDD" id="cd06261">
    <property type="entry name" value="TM_PBP2"/>
    <property type="match status" value="1"/>
</dbReference>
<evidence type="ECO:0000313" key="10">
    <source>
        <dbReference type="Proteomes" id="UP001321506"/>
    </source>
</evidence>
<evidence type="ECO:0000256" key="3">
    <source>
        <dbReference type="ARBA" id="ARBA00022475"/>
    </source>
</evidence>
<dbReference type="AlphaFoldDB" id="A0AAW6T7P0"/>
<keyword evidence="5 7" id="KW-1133">Transmembrane helix</keyword>
<dbReference type="PANTHER" id="PTHR43386:SF25">
    <property type="entry name" value="PEPTIDE ABC TRANSPORTER PERMEASE PROTEIN"/>
    <property type="match status" value="1"/>
</dbReference>
<dbReference type="RefSeq" id="WP_281488504.1">
    <property type="nucleotide sequence ID" value="NZ_CP159582.1"/>
</dbReference>
<proteinExistence type="inferred from homology"/>
<evidence type="ECO:0000256" key="7">
    <source>
        <dbReference type="RuleBase" id="RU363032"/>
    </source>
</evidence>
<accession>A0AAW6T7P0</accession>
<dbReference type="InterPro" id="IPR000515">
    <property type="entry name" value="MetI-like"/>
</dbReference>
<reference evidence="9 10" key="1">
    <citation type="submission" date="2023-04" db="EMBL/GenBank/DDBJ databases">
        <title>Klugiella caeni sp. nov. isolated from the sludge of biochemical tank.</title>
        <authorList>
            <person name="Geng K."/>
        </authorList>
    </citation>
    <scope>NUCLEOTIDE SEQUENCE [LARGE SCALE GENOMIC DNA]</scope>
    <source>
        <strain evidence="9 10">YN-L-19</strain>
    </source>
</reference>
<comment type="caution">
    <text evidence="9">The sequence shown here is derived from an EMBL/GenBank/DDBJ whole genome shotgun (WGS) entry which is preliminary data.</text>
</comment>
<evidence type="ECO:0000256" key="4">
    <source>
        <dbReference type="ARBA" id="ARBA00022692"/>
    </source>
</evidence>
<dbReference type="PANTHER" id="PTHR43386">
    <property type="entry name" value="OLIGOPEPTIDE TRANSPORT SYSTEM PERMEASE PROTEIN APPC"/>
    <property type="match status" value="1"/>
</dbReference>
<evidence type="ECO:0000259" key="8">
    <source>
        <dbReference type="PROSITE" id="PS50928"/>
    </source>
</evidence>
<dbReference type="EMBL" id="JASATX010000002">
    <property type="protein sequence ID" value="MDI2098726.1"/>
    <property type="molecule type" value="Genomic_DNA"/>
</dbReference>
<keyword evidence="10" id="KW-1185">Reference proteome</keyword>
<feature type="transmembrane region" description="Helical" evidence="7">
    <location>
        <begin position="183"/>
        <end position="210"/>
    </location>
</feature>
<evidence type="ECO:0000256" key="6">
    <source>
        <dbReference type="ARBA" id="ARBA00023136"/>
    </source>
</evidence>
<protein>
    <submittedName>
        <fullName evidence="9">ABC transporter permease subunit</fullName>
    </submittedName>
</protein>
<keyword evidence="3" id="KW-1003">Cell membrane</keyword>
<sequence>MRHDARGLTGGALALAVVLLALVGPLVAPHDPGAFVGRPFQSPDSAHPLGLDVLGRDVLSSLLSGGLLFLAEAVAATIIGVGLGVLAGTVLATLPRKPADIALSFNDALIVLPQIIIALLVLTRLGSSPFTLIAVIAFAHVPQSARVVRVAVQRVTSEGYFEAARGFGARWGWLFWREIMPNITGVVVIELSIRLAISSVVLATLSYLGFGATADDWGSMIHQNQGGLTIQPLAVLAPVAALGCFLVGANLFRDGLSRALAKGA</sequence>
<name>A0AAW6T7P0_9MICO</name>
<feature type="transmembrane region" description="Helical" evidence="7">
    <location>
        <begin position="128"/>
        <end position="148"/>
    </location>
</feature>
<keyword evidence="6 7" id="KW-0472">Membrane</keyword>
<comment type="subcellular location">
    <subcellularLocation>
        <location evidence="1 7">Cell membrane</location>
        <topology evidence="1 7">Multi-pass membrane protein</topology>
    </subcellularLocation>
</comment>
<gene>
    <name evidence="9" type="ORF">QF206_07075</name>
</gene>
<feature type="transmembrane region" description="Helical" evidence="7">
    <location>
        <begin position="230"/>
        <end position="252"/>
    </location>
</feature>
<evidence type="ECO:0000256" key="2">
    <source>
        <dbReference type="ARBA" id="ARBA00022448"/>
    </source>
</evidence>